<comment type="function">
    <text evidence="1 9">Catalyzes the transfer of a ribosyl phosphate group from 5-phosphoribose 1-diphosphate to orotate, leading to the formation of orotidine monophosphate (OMP).</text>
</comment>
<evidence type="ECO:0000256" key="8">
    <source>
        <dbReference type="ARBA" id="ARBA00022975"/>
    </source>
</evidence>
<organism evidence="11 12">
    <name type="scientific">Parasutterella excrementihominis</name>
    <dbReference type="NCBI Taxonomy" id="487175"/>
    <lineage>
        <taxon>Bacteria</taxon>
        <taxon>Pseudomonadati</taxon>
        <taxon>Pseudomonadota</taxon>
        <taxon>Betaproteobacteria</taxon>
        <taxon>Burkholderiales</taxon>
        <taxon>Sutterellaceae</taxon>
        <taxon>Parasutterella</taxon>
    </lineage>
</organism>
<dbReference type="InterPro" id="IPR029057">
    <property type="entry name" value="PRTase-like"/>
</dbReference>
<dbReference type="InterPro" id="IPR004467">
    <property type="entry name" value="Or_phspho_trans_dom"/>
</dbReference>
<comment type="caution">
    <text evidence="11">The sequence shown here is derived from an EMBL/GenBank/DDBJ whole genome shotgun (WGS) entry which is preliminary data.</text>
</comment>
<comment type="catalytic activity">
    <reaction evidence="9">
        <text>orotidine 5'-phosphate + diphosphate = orotate + 5-phospho-alpha-D-ribose 1-diphosphate</text>
        <dbReference type="Rhea" id="RHEA:10380"/>
        <dbReference type="ChEBI" id="CHEBI:30839"/>
        <dbReference type="ChEBI" id="CHEBI:33019"/>
        <dbReference type="ChEBI" id="CHEBI:57538"/>
        <dbReference type="ChEBI" id="CHEBI:58017"/>
        <dbReference type="EC" id="2.4.2.10"/>
    </reaction>
</comment>
<dbReference type="GO" id="GO:0000287">
    <property type="term" value="F:magnesium ion binding"/>
    <property type="evidence" value="ECO:0007669"/>
    <property type="project" value="UniProtKB-UniRule"/>
</dbReference>
<evidence type="ECO:0000256" key="2">
    <source>
        <dbReference type="ARBA" id="ARBA00004889"/>
    </source>
</evidence>
<dbReference type="FunFam" id="3.40.50.2020:FF:000008">
    <property type="entry name" value="Orotate phosphoribosyltransferase"/>
    <property type="match status" value="1"/>
</dbReference>
<dbReference type="HAMAP" id="MF_01208">
    <property type="entry name" value="PyrE"/>
    <property type="match status" value="1"/>
</dbReference>
<evidence type="ECO:0000256" key="9">
    <source>
        <dbReference type="HAMAP-Rule" id="MF_01208"/>
    </source>
</evidence>
<dbReference type="InterPro" id="IPR000836">
    <property type="entry name" value="PRTase_dom"/>
</dbReference>
<dbReference type="GO" id="GO:0046132">
    <property type="term" value="P:pyrimidine ribonucleoside biosynthetic process"/>
    <property type="evidence" value="ECO:0007669"/>
    <property type="project" value="TreeGrafter"/>
</dbReference>
<dbReference type="UniPathway" id="UPA00070">
    <property type="reaction ID" value="UER00119"/>
</dbReference>
<comment type="similarity">
    <text evidence="3 9">Belongs to the purine/pyrimidine phosphoribosyltransferase family. PyrE subfamily.</text>
</comment>
<dbReference type="Pfam" id="PF00156">
    <property type="entry name" value="Pribosyltran"/>
    <property type="match status" value="1"/>
</dbReference>
<sequence>MSSIQHKFIEFCIESKVLRFGEFKTKAGRLSPYFFNAGLFNTGAMLSKLADFYARTLIKAMEEGRIECDMIFGPAYKGITLAAAVAMRMAELGYDLPFAYNRKEVKDHGEGGNTVGAPIKGHVVIIDDVISAGTSVGESVKIIEACGAHPSGVLLALDRMECAGTAEKVADRSAVEDVKARYAMPVVAIADLSDLMSFLKETKDPELSAYQEAISEYRRKYGSK</sequence>
<evidence type="ECO:0000256" key="4">
    <source>
        <dbReference type="ARBA" id="ARBA00011738"/>
    </source>
</evidence>
<evidence type="ECO:0000256" key="5">
    <source>
        <dbReference type="ARBA" id="ARBA00011971"/>
    </source>
</evidence>
<dbReference type="PANTHER" id="PTHR46683:SF1">
    <property type="entry name" value="OROTATE PHOSPHORIBOSYLTRANSFERASE 1-RELATED"/>
    <property type="match status" value="1"/>
</dbReference>
<dbReference type="GeneID" id="43347883"/>
<dbReference type="PANTHER" id="PTHR46683">
    <property type="entry name" value="OROTATE PHOSPHORIBOSYLTRANSFERASE 1-RELATED"/>
    <property type="match status" value="1"/>
</dbReference>
<evidence type="ECO:0000256" key="1">
    <source>
        <dbReference type="ARBA" id="ARBA00003769"/>
    </source>
</evidence>
<evidence type="ECO:0000313" key="12">
    <source>
        <dbReference type="Proteomes" id="UP000462362"/>
    </source>
</evidence>
<reference evidence="11 12" key="1">
    <citation type="journal article" date="2019" name="Nat. Med.">
        <title>A library of human gut bacterial isolates paired with longitudinal multiomics data enables mechanistic microbiome research.</title>
        <authorList>
            <person name="Poyet M."/>
            <person name="Groussin M."/>
            <person name="Gibbons S.M."/>
            <person name="Avila-Pacheco J."/>
            <person name="Jiang X."/>
            <person name="Kearney S.M."/>
            <person name="Perrotta A.R."/>
            <person name="Berdy B."/>
            <person name="Zhao S."/>
            <person name="Lieberman T.D."/>
            <person name="Swanson P.K."/>
            <person name="Smith M."/>
            <person name="Roesemann S."/>
            <person name="Alexander J.E."/>
            <person name="Rich S.A."/>
            <person name="Livny J."/>
            <person name="Vlamakis H."/>
            <person name="Clish C."/>
            <person name="Bullock K."/>
            <person name="Deik A."/>
            <person name="Scott J."/>
            <person name="Pierce K.A."/>
            <person name="Xavier R.J."/>
            <person name="Alm E.J."/>
        </authorList>
    </citation>
    <scope>NUCLEOTIDE SEQUENCE [LARGE SCALE GENOMIC DNA]</scope>
    <source>
        <strain evidence="11 12">BIOML-A2</strain>
    </source>
</reference>
<feature type="binding site" evidence="9">
    <location>
        <position position="131"/>
    </location>
    <ligand>
        <name>orotate</name>
        <dbReference type="ChEBI" id="CHEBI:30839"/>
    </ligand>
</feature>
<dbReference type="Gene3D" id="3.40.50.2020">
    <property type="match status" value="1"/>
</dbReference>
<feature type="binding site" description="in other chain" evidence="9">
    <location>
        <position position="26"/>
    </location>
    <ligand>
        <name>5-phospho-alpha-D-ribose 1-diphosphate</name>
        <dbReference type="ChEBI" id="CHEBI:58017"/>
        <note>ligand shared between dimeric partners</note>
    </ligand>
</feature>
<protein>
    <recommendedName>
        <fullName evidence="5 9">Orotate phosphoribosyltransferase</fullName>
        <shortName evidence="9">OPRT</shortName>
        <shortName evidence="9">OPRTase</shortName>
        <ecNumber evidence="5 9">2.4.2.10</ecNumber>
    </recommendedName>
</protein>
<evidence type="ECO:0000256" key="6">
    <source>
        <dbReference type="ARBA" id="ARBA00022676"/>
    </source>
</evidence>
<gene>
    <name evidence="9 11" type="primary">pyrE</name>
    <name evidence="11" type="ORF">GMD42_02600</name>
</gene>
<feature type="binding site" evidence="9">
    <location>
        <begin position="34"/>
        <end position="35"/>
    </location>
    <ligand>
        <name>orotate</name>
        <dbReference type="ChEBI" id="CHEBI:30839"/>
    </ligand>
</feature>
<feature type="binding site" description="in other chain" evidence="9">
    <location>
        <begin position="76"/>
        <end position="77"/>
    </location>
    <ligand>
        <name>5-phospho-alpha-D-ribose 1-diphosphate</name>
        <dbReference type="ChEBI" id="CHEBI:58017"/>
        <note>ligand shared between dimeric partners</note>
    </ligand>
</feature>
<comment type="subunit">
    <text evidence="4 9">Homodimer.</text>
</comment>
<accession>A0A6I3RYP8</accession>
<comment type="pathway">
    <text evidence="2 9">Pyrimidine metabolism; UMP biosynthesis via de novo pathway; UMP from orotate: step 1/2.</text>
</comment>
<dbReference type="EMBL" id="WNCL01000005">
    <property type="protein sequence ID" value="MTU42528.1"/>
    <property type="molecule type" value="Genomic_DNA"/>
</dbReference>
<proteinExistence type="inferred from homology"/>
<feature type="binding site" evidence="9">
    <location>
        <position position="106"/>
    </location>
    <ligand>
        <name>5-phospho-alpha-D-ribose 1-diphosphate</name>
        <dbReference type="ChEBI" id="CHEBI:58017"/>
        <note>ligand shared between dimeric partners</note>
    </ligand>
</feature>
<keyword evidence="9" id="KW-0460">Magnesium</keyword>
<dbReference type="CDD" id="cd06223">
    <property type="entry name" value="PRTases_typeI"/>
    <property type="match status" value="1"/>
</dbReference>
<feature type="binding site" evidence="9">
    <location>
        <position position="159"/>
    </location>
    <ligand>
        <name>orotate</name>
        <dbReference type="ChEBI" id="CHEBI:30839"/>
    </ligand>
</feature>
<keyword evidence="8 9" id="KW-0665">Pyrimidine biosynthesis</keyword>
<dbReference type="GO" id="GO:0005737">
    <property type="term" value="C:cytoplasm"/>
    <property type="evidence" value="ECO:0007669"/>
    <property type="project" value="TreeGrafter"/>
</dbReference>
<evidence type="ECO:0000256" key="3">
    <source>
        <dbReference type="ARBA" id="ARBA00006340"/>
    </source>
</evidence>
<comment type="cofactor">
    <cofactor evidence="9">
        <name>Mg(2+)</name>
        <dbReference type="ChEBI" id="CHEBI:18420"/>
    </cofactor>
</comment>
<dbReference type="SUPFAM" id="SSF53271">
    <property type="entry name" value="PRTase-like"/>
    <property type="match status" value="1"/>
</dbReference>
<dbReference type="EC" id="2.4.2.10" evidence="5 9"/>
<dbReference type="InterPro" id="IPR023031">
    <property type="entry name" value="OPRT"/>
</dbReference>
<dbReference type="GO" id="GO:0044205">
    <property type="term" value="P:'de novo' UMP biosynthetic process"/>
    <property type="evidence" value="ECO:0007669"/>
    <property type="project" value="UniProtKB-UniRule"/>
</dbReference>
<dbReference type="AlphaFoldDB" id="A0A6I3RYP8"/>
<dbReference type="Proteomes" id="UP000462362">
    <property type="component" value="Unassembled WGS sequence"/>
</dbReference>
<dbReference type="GO" id="GO:0006207">
    <property type="term" value="P:'de novo' pyrimidine nucleobase biosynthetic process"/>
    <property type="evidence" value="ECO:0007669"/>
    <property type="project" value="TreeGrafter"/>
</dbReference>
<feature type="binding site" evidence="9">
    <location>
        <position position="102"/>
    </location>
    <ligand>
        <name>5-phospho-alpha-D-ribose 1-diphosphate</name>
        <dbReference type="ChEBI" id="CHEBI:58017"/>
        <note>ligand shared between dimeric partners</note>
    </ligand>
</feature>
<dbReference type="RefSeq" id="WP_008863448.1">
    <property type="nucleotide sequence ID" value="NZ_CAJUON010000002.1"/>
</dbReference>
<dbReference type="NCBIfam" id="TIGR00336">
    <property type="entry name" value="pyrE"/>
    <property type="match status" value="1"/>
</dbReference>
<keyword evidence="7 9" id="KW-0808">Transferase</keyword>
<feature type="binding site" evidence="9">
    <location>
        <position position="108"/>
    </location>
    <ligand>
        <name>5-phospho-alpha-D-ribose 1-diphosphate</name>
        <dbReference type="ChEBI" id="CHEBI:58017"/>
        <note>ligand shared between dimeric partners</note>
    </ligand>
</feature>
<feature type="domain" description="Phosphoribosyltransferase" evidence="10">
    <location>
        <begin position="57"/>
        <end position="171"/>
    </location>
</feature>
<feature type="binding site" description="in other chain" evidence="9">
    <location>
        <begin position="127"/>
        <end position="135"/>
    </location>
    <ligand>
        <name>5-phospho-alpha-D-ribose 1-diphosphate</name>
        <dbReference type="ChEBI" id="CHEBI:58017"/>
        <note>ligand shared between dimeric partners</note>
    </ligand>
</feature>
<evidence type="ECO:0000256" key="7">
    <source>
        <dbReference type="ARBA" id="ARBA00022679"/>
    </source>
</evidence>
<name>A0A6I3RYP8_9BURK</name>
<feature type="binding site" description="in other chain" evidence="9">
    <location>
        <position position="103"/>
    </location>
    <ligand>
        <name>5-phospho-alpha-D-ribose 1-diphosphate</name>
        <dbReference type="ChEBI" id="CHEBI:58017"/>
        <note>ligand shared between dimeric partners</note>
    </ligand>
</feature>
<dbReference type="GO" id="GO:0004588">
    <property type="term" value="F:orotate phosphoribosyltransferase activity"/>
    <property type="evidence" value="ECO:0007669"/>
    <property type="project" value="UniProtKB-UniRule"/>
</dbReference>
<keyword evidence="6 9" id="KW-0328">Glycosyltransferase</keyword>
<evidence type="ECO:0000313" key="11">
    <source>
        <dbReference type="EMBL" id="MTU42528.1"/>
    </source>
</evidence>
<evidence type="ECO:0000259" key="10">
    <source>
        <dbReference type="Pfam" id="PF00156"/>
    </source>
</evidence>